<dbReference type="GO" id="GO:0016787">
    <property type="term" value="F:hydrolase activity"/>
    <property type="evidence" value="ECO:0007669"/>
    <property type="project" value="UniProtKB-KW"/>
</dbReference>
<dbReference type="eggNOG" id="COG1073">
    <property type="taxonomic scope" value="Bacteria"/>
</dbReference>
<gene>
    <name evidence="3" type="ORF">AQ490_15675</name>
</gene>
<organism evidence="3 4">
    <name type="scientific">Wenjunlia vitaminophila</name>
    <name type="common">Streptomyces vitaminophilus</name>
    <dbReference type="NCBI Taxonomy" id="76728"/>
    <lineage>
        <taxon>Bacteria</taxon>
        <taxon>Bacillati</taxon>
        <taxon>Actinomycetota</taxon>
        <taxon>Actinomycetes</taxon>
        <taxon>Kitasatosporales</taxon>
        <taxon>Streptomycetaceae</taxon>
        <taxon>Wenjunlia</taxon>
    </lineage>
</organism>
<dbReference type="Proteomes" id="UP000050867">
    <property type="component" value="Unassembled WGS sequence"/>
</dbReference>
<dbReference type="AlphaFoldDB" id="A0A0T6LXH8"/>
<dbReference type="GO" id="GO:0016020">
    <property type="term" value="C:membrane"/>
    <property type="evidence" value="ECO:0007669"/>
    <property type="project" value="TreeGrafter"/>
</dbReference>
<dbReference type="Pfam" id="PF12697">
    <property type="entry name" value="Abhydrolase_6"/>
    <property type="match status" value="1"/>
</dbReference>
<comment type="caution">
    <text evidence="3">The sequence shown here is derived from an EMBL/GenBank/DDBJ whole genome shotgun (WGS) entry which is preliminary data.</text>
</comment>
<feature type="domain" description="AB hydrolase-1" evidence="2">
    <location>
        <begin position="22"/>
        <end position="270"/>
    </location>
</feature>
<dbReference type="InterPro" id="IPR000639">
    <property type="entry name" value="Epox_hydrolase-like"/>
</dbReference>
<keyword evidence="1 3" id="KW-0378">Hydrolase</keyword>
<dbReference type="Gene3D" id="3.40.50.1820">
    <property type="entry name" value="alpha/beta hydrolase"/>
    <property type="match status" value="1"/>
</dbReference>
<sequence length="295" mass="31529">MASPDGTRLHVREYGPPRAPTVLLAHGWTCSVEFWAPVTRRLLSRGLRVVAYDQRGHGRSDVPRRAGYSTNALADDLQTVALSCVAEGDSAVLVGHSMGAMSILAASGRPAVRDRAAAVLLASTGCCDLLDGLRVLPVRGPRLRAGLHRVFLSAPLPLGPPTAVSRRLLKYATMGSAATPEQVELCCRVVNACRGLPRSRWGRVLGRLDLRANVPELSVPTTVLVGTSDRLTPPAHSRLLVERLPELVEFVELPGAGHMTPVERTDEVVGAVWRLVRDHLPTGGATLPAGGRETV</sequence>
<dbReference type="STRING" id="76728.AQ490_15675"/>
<dbReference type="PRINTS" id="PR00111">
    <property type="entry name" value="ABHYDROLASE"/>
</dbReference>
<accession>A0A0T6LXH8</accession>
<evidence type="ECO:0000313" key="3">
    <source>
        <dbReference type="EMBL" id="KRV50745.1"/>
    </source>
</evidence>
<evidence type="ECO:0000313" key="4">
    <source>
        <dbReference type="Proteomes" id="UP000050867"/>
    </source>
</evidence>
<evidence type="ECO:0000259" key="2">
    <source>
        <dbReference type="Pfam" id="PF12697"/>
    </source>
</evidence>
<dbReference type="InterPro" id="IPR029058">
    <property type="entry name" value="AB_hydrolase_fold"/>
</dbReference>
<protein>
    <submittedName>
        <fullName evidence="3">Alpha/beta hydrolase</fullName>
    </submittedName>
</protein>
<dbReference type="EMBL" id="LLZU01000005">
    <property type="protein sequence ID" value="KRV50745.1"/>
    <property type="molecule type" value="Genomic_DNA"/>
</dbReference>
<name>A0A0T6LXH8_WENVI</name>
<reference evidence="3 4" key="1">
    <citation type="submission" date="2015-10" db="EMBL/GenBank/DDBJ databases">
        <title>Draft genome sequence of pyrrolomycin-producing Streptomyces vitaminophilus.</title>
        <authorList>
            <person name="Graham D.E."/>
            <person name="Mahan K.M."/>
            <person name="Klingeman D.M."/>
            <person name="Hettich R.L."/>
            <person name="Parry R.J."/>
        </authorList>
    </citation>
    <scope>NUCLEOTIDE SEQUENCE [LARGE SCALE GENOMIC DNA]</scope>
    <source>
        <strain evidence="3 4">ATCC 31673</strain>
    </source>
</reference>
<dbReference type="PRINTS" id="PR00412">
    <property type="entry name" value="EPOXHYDRLASE"/>
</dbReference>
<dbReference type="InterPro" id="IPR000073">
    <property type="entry name" value="AB_hydrolase_1"/>
</dbReference>
<keyword evidence="4" id="KW-1185">Reference proteome</keyword>
<dbReference type="PANTHER" id="PTHR43798">
    <property type="entry name" value="MONOACYLGLYCEROL LIPASE"/>
    <property type="match status" value="1"/>
</dbReference>
<dbReference type="PANTHER" id="PTHR43798:SF31">
    <property type="entry name" value="AB HYDROLASE SUPERFAMILY PROTEIN YCLE"/>
    <property type="match status" value="1"/>
</dbReference>
<dbReference type="InterPro" id="IPR050266">
    <property type="entry name" value="AB_hydrolase_sf"/>
</dbReference>
<dbReference type="SUPFAM" id="SSF53474">
    <property type="entry name" value="alpha/beta-Hydrolases"/>
    <property type="match status" value="1"/>
</dbReference>
<evidence type="ECO:0000256" key="1">
    <source>
        <dbReference type="ARBA" id="ARBA00022801"/>
    </source>
</evidence>
<dbReference type="OrthoDB" id="5422338at2"/>
<proteinExistence type="predicted"/>